<dbReference type="EMBL" id="MOEA01000001">
    <property type="protein sequence ID" value="OIK22620.1"/>
    <property type="molecule type" value="Genomic_DNA"/>
</dbReference>
<protein>
    <submittedName>
        <fullName evidence="1">Uncharacterized protein</fullName>
    </submittedName>
</protein>
<dbReference type="AlphaFoldDB" id="A0AAP7N9H3"/>
<accession>A0AAP7N9H3</accession>
<proteinExistence type="predicted"/>
<organism evidence="1 2">
    <name type="scientific">Bacillus amyloliquefaciens</name>
    <name type="common">Bacillus velezensis</name>
    <dbReference type="NCBI Taxonomy" id="1390"/>
    <lineage>
        <taxon>Bacteria</taxon>
        <taxon>Bacillati</taxon>
        <taxon>Bacillota</taxon>
        <taxon>Bacilli</taxon>
        <taxon>Bacillales</taxon>
        <taxon>Bacillaceae</taxon>
        <taxon>Bacillus</taxon>
        <taxon>Bacillus amyloliquefaciens group</taxon>
    </lineage>
</organism>
<comment type="caution">
    <text evidence="1">The sequence shown here is derived from an EMBL/GenBank/DDBJ whole genome shotgun (WGS) entry which is preliminary data.</text>
</comment>
<dbReference type="Proteomes" id="UP000180036">
    <property type="component" value="Unassembled WGS sequence"/>
</dbReference>
<evidence type="ECO:0000313" key="2">
    <source>
        <dbReference type="Proteomes" id="UP000180036"/>
    </source>
</evidence>
<gene>
    <name evidence="1" type="ORF">BKP66_03325</name>
</gene>
<name>A0AAP7N9H3_BACAM</name>
<reference evidence="1 2" key="1">
    <citation type="submission" date="2016-10" db="EMBL/GenBank/DDBJ databases">
        <authorList>
            <person name="Marach S."/>
            <person name="Prathuangwong S."/>
            <person name="Takikawa Y."/>
            <person name="Dohra H."/>
        </authorList>
    </citation>
    <scope>NUCLEOTIDE SEQUENCE [LARGE SCALE GENOMIC DNA]</scope>
    <source>
        <strain evidence="1 2">K2</strain>
    </source>
</reference>
<evidence type="ECO:0000313" key="1">
    <source>
        <dbReference type="EMBL" id="OIK22620.1"/>
    </source>
</evidence>
<sequence length="77" mass="8867">MGYTAAEHKDMAADSTEMVWENKKADADNDMAPVLGSRLCIHDRKDRTREKPPLKILIPFTIFLYARYSVRTPGKKR</sequence>